<evidence type="ECO:0000256" key="2">
    <source>
        <dbReference type="ARBA" id="ARBA00022490"/>
    </source>
</evidence>
<evidence type="ECO:0000256" key="3">
    <source>
        <dbReference type="ARBA" id="ARBA00022801"/>
    </source>
</evidence>
<dbReference type="Pfam" id="PF11806">
    <property type="entry name" value="Enterochelin_N"/>
    <property type="match status" value="1"/>
</dbReference>
<dbReference type="SUPFAM" id="SSF53474">
    <property type="entry name" value="alpha/beta-Hydrolases"/>
    <property type="match status" value="1"/>
</dbReference>
<protein>
    <submittedName>
        <fullName evidence="7">Enterochelin esterase domain-containing protein</fullName>
    </submittedName>
</protein>
<keyword evidence="2" id="KW-0963">Cytoplasm</keyword>
<dbReference type="InterPro" id="IPR029058">
    <property type="entry name" value="AB_hydrolase_fold"/>
</dbReference>
<evidence type="ECO:0000256" key="1">
    <source>
        <dbReference type="ARBA" id="ARBA00004496"/>
    </source>
</evidence>
<dbReference type="Gene3D" id="2.60.40.10">
    <property type="entry name" value="Immunoglobulins"/>
    <property type="match status" value="1"/>
</dbReference>
<dbReference type="Proteomes" id="UP001556631">
    <property type="component" value="Unassembled WGS sequence"/>
</dbReference>
<dbReference type="Pfam" id="PF00756">
    <property type="entry name" value="Esterase"/>
    <property type="match status" value="1"/>
</dbReference>
<accession>A0ABV3SVQ2</accession>
<dbReference type="SUPFAM" id="SSF81296">
    <property type="entry name" value="E set domains"/>
    <property type="match status" value="1"/>
</dbReference>
<dbReference type="RefSeq" id="WP_367991380.1">
    <property type="nucleotide sequence ID" value="NZ_JBFPJR010000004.1"/>
</dbReference>
<feature type="domain" description="Enterochelin esterase N-terminal" evidence="6">
    <location>
        <begin position="63"/>
        <end position="175"/>
    </location>
</feature>
<evidence type="ECO:0000259" key="6">
    <source>
        <dbReference type="Pfam" id="PF11806"/>
    </source>
</evidence>
<proteinExistence type="inferred from homology"/>
<keyword evidence="3" id="KW-0378">Hydrolase</keyword>
<evidence type="ECO:0000256" key="4">
    <source>
        <dbReference type="ARBA" id="ARBA00024201"/>
    </source>
</evidence>
<evidence type="ECO:0000256" key="5">
    <source>
        <dbReference type="SAM" id="MobiDB-lite"/>
    </source>
</evidence>
<dbReference type="EMBL" id="JBFPJR010000004">
    <property type="protein sequence ID" value="MEX0426660.1"/>
    <property type="molecule type" value="Genomic_DNA"/>
</dbReference>
<feature type="compositionally biased region" description="Basic and acidic residues" evidence="5">
    <location>
        <begin position="145"/>
        <end position="155"/>
    </location>
</feature>
<dbReference type="PANTHER" id="PTHR48098">
    <property type="entry name" value="ENTEROCHELIN ESTERASE-RELATED"/>
    <property type="match status" value="1"/>
</dbReference>
<dbReference type="InterPro" id="IPR014756">
    <property type="entry name" value="Ig_E-set"/>
</dbReference>
<evidence type="ECO:0000313" key="7">
    <source>
        <dbReference type="EMBL" id="MEX0426660.1"/>
    </source>
</evidence>
<dbReference type="PANTHER" id="PTHR48098:SF3">
    <property type="entry name" value="IRON(III) ENTEROBACTIN ESTERASE"/>
    <property type="match status" value="1"/>
</dbReference>
<dbReference type="InterPro" id="IPR050583">
    <property type="entry name" value="Mycobacterial_A85_antigen"/>
</dbReference>
<comment type="similarity">
    <text evidence="4">Belongs to the Fes family.</text>
</comment>
<dbReference type="InterPro" id="IPR013783">
    <property type="entry name" value="Ig-like_fold"/>
</dbReference>
<dbReference type="InterPro" id="IPR000801">
    <property type="entry name" value="Esterase-like"/>
</dbReference>
<dbReference type="InterPro" id="IPR021764">
    <property type="entry name" value="Enterochelin_esterase_N"/>
</dbReference>
<gene>
    <name evidence="7" type="ORF">AB3X52_03435</name>
</gene>
<comment type="caution">
    <text evidence="7">The sequence shown here is derived from an EMBL/GenBank/DDBJ whole genome shotgun (WGS) entry which is preliminary data.</text>
</comment>
<reference evidence="7 8" key="1">
    <citation type="submission" date="2024-07" db="EMBL/GenBank/DDBJ databases">
        <authorList>
            <person name="Lee S."/>
            <person name="Kang M."/>
        </authorList>
    </citation>
    <scope>NUCLEOTIDE SEQUENCE [LARGE SCALE GENOMIC DNA]</scope>
    <source>
        <strain evidence="7 8">DS6</strain>
    </source>
</reference>
<sequence>MTTHLRPPKPPRPEPVPRVRSCLIDRLAPEDVPMFWDRIAQHLPLVEAVESSAPGEGPGEVVVTFCWRDRDAEQVLLFANRLTDETQLADTLLERHGDTDLWHASFRMRADWRASYAFLIKRPGEPAPWVGDGHVGLRAALDRGLPDPRNPDSCENRAGTRQSVVSLPDAPEQRWLSRRLDVPAGAVVRHEGPDGREVWLYDPADVPADVPLPLVVALDGEVWTSRQSLPTTLDNLIADGMIPPVRAVLPSSGDRETRWAELGNDGGSTYVADELVPWTRTLRAVEERVVVVGQSLGGLTALRVGLARPDVVRGVASQSASLWLDDLAELVRAGVDTRIHLAWGLQEWVLDAPHRALADQLVEAGIDVEAAPVNGGHDYAWWRGTVADGLRALLG</sequence>
<organism evidence="7 8">
    <name type="scientific">Nocardioides eburneus</name>
    <dbReference type="NCBI Taxonomy" id="3231482"/>
    <lineage>
        <taxon>Bacteria</taxon>
        <taxon>Bacillati</taxon>
        <taxon>Actinomycetota</taxon>
        <taxon>Actinomycetes</taxon>
        <taxon>Propionibacteriales</taxon>
        <taxon>Nocardioidaceae</taxon>
        <taxon>Nocardioides</taxon>
    </lineage>
</organism>
<feature type="region of interest" description="Disordered" evidence="5">
    <location>
        <begin position="145"/>
        <end position="164"/>
    </location>
</feature>
<name>A0ABV3SVQ2_9ACTN</name>
<dbReference type="Gene3D" id="3.40.50.1820">
    <property type="entry name" value="alpha/beta hydrolase"/>
    <property type="match status" value="1"/>
</dbReference>
<keyword evidence="8" id="KW-1185">Reference proteome</keyword>
<evidence type="ECO:0000313" key="8">
    <source>
        <dbReference type="Proteomes" id="UP001556631"/>
    </source>
</evidence>
<comment type="subcellular location">
    <subcellularLocation>
        <location evidence="1">Cytoplasm</location>
    </subcellularLocation>
</comment>